<comment type="caution">
    <text evidence="1">The sequence shown here is derived from an EMBL/GenBank/DDBJ whole genome shotgun (WGS) entry which is preliminary data.</text>
</comment>
<gene>
    <name evidence="1" type="ORF">T11_6684</name>
</gene>
<proteinExistence type="predicted"/>
<name>A0A0V1HKM9_9BILA</name>
<dbReference type="STRING" id="268475.A0A0V1HKM9"/>
<accession>A0A0V1HKM9</accession>
<dbReference type="Proteomes" id="UP000055024">
    <property type="component" value="Unassembled WGS sequence"/>
</dbReference>
<protein>
    <submittedName>
        <fullName evidence="1">Uncharacterized protein</fullName>
    </submittedName>
</protein>
<keyword evidence="2" id="KW-1185">Reference proteome</keyword>
<organism evidence="1 2">
    <name type="scientific">Trichinella zimbabwensis</name>
    <dbReference type="NCBI Taxonomy" id="268475"/>
    <lineage>
        <taxon>Eukaryota</taxon>
        <taxon>Metazoa</taxon>
        <taxon>Ecdysozoa</taxon>
        <taxon>Nematoda</taxon>
        <taxon>Enoplea</taxon>
        <taxon>Dorylaimia</taxon>
        <taxon>Trichinellida</taxon>
        <taxon>Trichinellidae</taxon>
        <taxon>Trichinella</taxon>
    </lineage>
</organism>
<reference evidence="1 2" key="1">
    <citation type="submission" date="2015-01" db="EMBL/GenBank/DDBJ databases">
        <title>Evolution of Trichinella species and genotypes.</title>
        <authorList>
            <person name="Korhonen P.K."/>
            <person name="Edoardo P."/>
            <person name="Giuseppe L.R."/>
            <person name="Gasser R.B."/>
        </authorList>
    </citation>
    <scope>NUCLEOTIDE SEQUENCE [LARGE SCALE GENOMIC DNA]</scope>
    <source>
        <strain evidence="1">ISS1029</strain>
    </source>
</reference>
<dbReference type="AntiFam" id="ANF00149">
    <property type="entry name" value="Shadow ORF (opposite cshA)"/>
</dbReference>
<dbReference type="AlphaFoldDB" id="A0A0V1HKM9"/>
<dbReference type="EMBL" id="JYDP01000053">
    <property type="protein sequence ID" value="KRZ11065.1"/>
    <property type="molecule type" value="Genomic_DNA"/>
</dbReference>
<dbReference type="OrthoDB" id="10525159at2759"/>
<evidence type="ECO:0000313" key="1">
    <source>
        <dbReference type="EMBL" id="KRZ11065.1"/>
    </source>
</evidence>
<sequence length="323" mass="37224">MQICLPFVATIIINRLLLKLCRDKIHILVVRVVISKSATLSRWKNALHIVVRLSEQKARDLLSTSLQHINQIFRNSLVVSPTEEADRSSRVAYTTCPTYAMHIIVHAFRHVEIDHIVNAGYVQTTSRYIRRHHHVRFALFEISQRLLTLILLPIPMYACRLEAVVQQLHRHNICHSFALVFRQSDTLHDILVGAAQDTDDFENEIFTQKLARQRLHFGRKCSGKHGRDELTDRKRACYLPDRRLEAHVQHSVGFVENEKSTKVQCNFFHFHKLDEPTRRRHQDVTPSPEFAKLVLYADAAVSDGTPKASIDQQAPAHAEYLLG</sequence>
<evidence type="ECO:0000313" key="2">
    <source>
        <dbReference type="Proteomes" id="UP000055024"/>
    </source>
</evidence>